<reference evidence="2 3" key="1">
    <citation type="submission" date="2020-04" db="EMBL/GenBank/DDBJ databases">
        <title>Genome sequencing of novel species.</title>
        <authorList>
            <person name="Heo J."/>
            <person name="Kim S.-J."/>
            <person name="Kim J.-S."/>
            <person name="Hong S.-B."/>
            <person name="Kwon S.-W."/>
        </authorList>
    </citation>
    <scope>NUCLEOTIDE SEQUENCE [LARGE SCALE GENOMIC DNA]</scope>
    <source>
        <strain evidence="2 3">AF9R3</strain>
    </source>
</reference>
<dbReference type="EMBL" id="CP051684">
    <property type="protein sequence ID" value="QJD88961.1"/>
    <property type="molecule type" value="Genomic_DNA"/>
</dbReference>
<gene>
    <name evidence="2" type="ORF">HH213_01840</name>
</gene>
<protein>
    <submittedName>
        <fullName evidence="2">Uncharacterized protein</fullName>
    </submittedName>
</protein>
<keyword evidence="3" id="KW-1185">Reference proteome</keyword>
<feature type="transmembrane region" description="Helical" evidence="1">
    <location>
        <begin position="109"/>
        <end position="128"/>
    </location>
</feature>
<accession>A0ABX6M3W7</accession>
<keyword evidence="1" id="KW-0472">Membrane</keyword>
<dbReference type="RefSeq" id="WP_169110399.1">
    <property type="nucleotide sequence ID" value="NZ_CP051684.1"/>
</dbReference>
<feature type="transmembrane region" description="Helical" evidence="1">
    <location>
        <begin position="29"/>
        <end position="47"/>
    </location>
</feature>
<keyword evidence="1" id="KW-0812">Transmembrane</keyword>
<evidence type="ECO:0000256" key="1">
    <source>
        <dbReference type="SAM" id="Phobius"/>
    </source>
</evidence>
<keyword evidence="1" id="KW-1133">Transmembrane helix</keyword>
<feature type="transmembrane region" description="Helical" evidence="1">
    <location>
        <begin position="54"/>
        <end position="80"/>
    </location>
</feature>
<proteinExistence type="predicted"/>
<evidence type="ECO:0000313" key="3">
    <source>
        <dbReference type="Proteomes" id="UP000503117"/>
    </source>
</evidence>
<evidence type="ECO:0000313" key="2">
    <source>
        <dbReference type="EMBL" id="QJD88961.1"/>
    </source>
</evidence>
<name>A0ABX6M3W7_9BURK</name>
<dbReference type="Proteomes" id="UP000503117">
    <property type="component" value="Chromosome"/>
</dbReference>
<sequence length="137" mass="15285">MAPWLYVLVWMLPLLGQSAFHKWVVINASFAYLVFLVLSGVAHIVLTQLSKTSIYSYCTVMFMVAALLDFTLSVSMLSYFESNFYAHTQVVENGSITAAGYLLQIRESVIHGGISSAAMAIFWLVAIWKPKNKPVQT</sequence>
<organism evidence="2 3">
    <name type="scientific">Duganella dendranthematis</name>
    <dbReference type="NCBI Taxonomy" id="2728021"/>
    <lineage>
        <taxon>Bacteria</taxon>
        <taxon>Pseudomonadati</taxon>
        <taxon>Pseudomonadota</taxon>
        <taxon>Betaproteobacteria</taxon>
        <taxon>Burkholderiales</taxon>
        <taxon>Oxalobacteraceae</taxon>
        <taxon>Telluria group</taxon>
        <taxon>Duganella</taxon>
    </lineage>
</organism>